<keyword evidence="6" id="KW-0479">Metal-binding</keyword>
<dbReference type="PANTHER" id="PTHR43410:SF1">
    <property type="entry name" value="NITRIC OXIDE SYNTHASE"/>
    <property type="match status" value="1"/>
</dbReference>
<dbReference type="InterPro" id="IPR008254">
    <property type="entry name" value="Flavodoxin/NO_synth"/>
</dbReference>
<dbReference type="Gene3D" id="3.40.50.360">
    <property type="match status" value="1"/>
</dbReference>
<accession>A0A6A6UK28</accession>
<dbReference type="Gene3D" id="3.90.1230.10">
    <property type="entry name" value="Nitric Oxide Synthase, Chain A, domain 3"/>
    <property type="match status" value="1"/>
</dbReference>
<evidence type="ECO:0000259" key="10">
    <source>
        <dbReference type="PROSITE" id="PS50902"/>
    </source>
</evidence>
<keyword evidence="4" id="KW-0349">Heme</keyword>
<comment type="similarity">
    <text evidence="2">Belongs to the NOS family.</text>
</comment>
<dbReference type="InterPro" id="IPR044943">
    <property type="entry name" value="NOS_dom_1"/>
</dbReference>
<dbReference type="GO" id="GO:0004517">
    <property type="term" value="F:nitric-oxide synthase activity"/>
    <property type="evidence" value="ECO:0007669"/>
    <property type="project" value="UniProtKB-EC"/>
</dbReference>
<keyword evidence="9" id="KW-0408">Iron</keyword>
<evidence type="ECO:0000256" key="6">
    <source>
        <dbReference type="ARBA" id="ARBA00022723"/>
    </source>
</evidence>
<dbReference type="InterPro" id="IPR029039">
    <property type="entry name" value="Flavoprotein-like_sf"/>
</dbReference>
<evidence type="ECO:0000256" key="8">
    <source>
        <dbReference type="ARBA" id="ARBA00023002"/>
    </source>
</evidence>
<feature type="domain" description="Flavodoxin-like" evidence="10">
    <location>
        <begin position="516"/>
        <end position="669"/>
    </location>
</feature>
<dbReference type="AlphaFoldDB" id="A0A6A6UK28"/>
<keyword evidence="7" id="KW-0112">Calmodulin-binding</keyword>
<evidence type="ECO:0000256" key="2">
    <source>
        <dbReference type="ARBA" id="ARBA00006267"/>
    </source>
</evidence>
<keyword evidence="5" id="KW-0288">FMN</keyword>
<proteinExistence type="inferred from homology"/>
<gene>
    <name evidence="11" type="ORF">BT63DRAFT_396259</name>
</gene>
<dbReference type="SUPFAM" id="SSF56512">
    <property type="entry name" value="Nitric oxide (NO) synthase oxygenase domain"/>
    <property type="match status" value="1"/>
</dbReference>
<dbReference type="GO" id="GO:0010181">
    <property type="term" value="F:FMN binding"/>
    <property type="evidence" value="ECO:0007669"/>
    <property type="project" value="InterPro"/>
</dbReference>
<dbReference type="InterPro" id="IPR039261">
    <property type="entry name" value="FNR_nucleotide-bd"/>
</dbReference>
<sequence>MPDARIEQYNVPTQQSSAALEFENIKRQCPVLASTGCNADFCQSGRMLHTDEPRVGENRPIEVVMNEAEQFLREMLQGGLFSTIDECEERIRVVHAEICSNSRHGIIPGQEQLGFVGGIYYQSTQELEFGLRRSWRNARKCIMRSQHETLVLKDLRHITSSLEMANEVIKGMQEAFNKGSIRPTTFVFPARTVDQRGPMIISQQLLAFAGYKMNDGSILGDPANVQLTKDIIELGWTPPEYKTRWDLLPFVTLAENAAPAIVELPLNLQKLVQIRHPRYESAFEDLDLKWVAAPALSRLGFDIGGVQYTATPFIGWFMDAEIGVRNLADSFRYNVLPDVVKALKLEGSKDYDDMDDLPEYEKLALLSRAQAELTYAVTWSFQNAGVSISDSFTASANYIEFDDAFKAKHGYRLPSDPYWLAPPQGSIVPIWHRGGAPNYQPKPLIAKHVLNPMKAWRREKNSYSSPVRQLAPVSAKAIPNQIIAQSISVATSITTQFISNKLQGFEALMGTDSCHIAIHYCTAGTTARKLADKLHKKIAMYLAKTTSKVILHNIATLDAIEVDELGPNTLLLLVVSSTGFGDIPANGQAFYNACKLRENSTPKLNFRFSLFGNGDSRYADSYNGGALKVLEALNGIGGTSLGGSGFFDADTALEPVPTQALDRWFHALQQPYDAALGVNGQMTIHDSKGNITIPLKRGSIVDPWTLLVQQLKILTAQFVPATIVDIKRGSELPGTGSMIVTLDVGATPCVHLGCIQVLPVNSPAKVETILSLLNLDGSEWLDLSKTEAIIGITNKRFFAELVDLEAPFSDLAWISQLKIGENIPEASIDGLGSFKVLQYLQSQGLFPEYVSQEVRKNIILSMRLLTERVFSVASSAPVLRLKGSQKRTCNEVDIMVKSVANGRFSDAFLSACSLPVALQVRSIEAACTRKLTEWTGQTHMVAIATGAGFGPVRALLQRQIGLSREKSMSVFVGVKACDVSLISDVLDEAAISGIADVVDIVPSNENKLRIQDRFLEPCNRQHLKKKIEGDGALVFICSGQIQATEIIRKLDEVVDGEIRVILGERLILEVY</sequence>
<name>A0A6A6UK28_9PEZI</name>
<dbReference type="GO" id="GO:0006809">
    <property type="term" value="P:nitric oxide biosynthetic process"/>
    <property type="evidence" value="ECO:0007669"/>
    <property type="project" value="InterPro"/>
</dbReference>
<dbReference type="InterPro" id="IPR036119">
    <property type="entry name" value="NOS_N_sf"/>
</dbReference>
<evidence type="ECO:0000256" key="7">
    <source>
        <dbReference type="ARBA" id="ARBA00022860"/>
    </source>
</evidence>
<keyword evidence="12" id="KW-1185">Reference proteome</keyword>
<comment type="cofactor">
    <cofactor evidence="1">
        <name>FMN</name>
        <dbReference type="ChEBI" id="CHEBI:58210"/>
    </cofactor>
</comment>
<dbReference type="GO" id="GO:0046872">
    <property type="term" value="F:metal ion binding"/>
    <property type="evidence" value="ECO:0007669"/>
    <property type="project" value="UniProtKB-KW"/>
</dbReference>
<dbReference type="InterPro" id="IPR044944">
    <property type="entry name" value="NOS_dom_3"/>
</dbReference>
<dbReference type="Gene3D" id="3.40.50.80">
    <property type="entry name" value="Nucleotide-binding domain of ferredoxin-NADP reductase (FNR) module"/>
    <property type="match status" value="1"/>
</dbReference>
<protein>
    <recommendedName>
        <fullName evidence="3">nitric-oxide synthase (NADPH)</fullName>
        <ecNumber evidence="3">1.14.13.39</ecNumber>
    </recommendedName>
</protein>
<evidence type="ECO:0000256" key="4">
    <source>
        <dbReference type="ARBA" id="ARBA00022617"/>
    </source>
</evidence>
<dbReference type="Gene3D" id="3.90.340.10">
    <property type="entry name" value="Nitric Oxide Synthase, Chain A, domain 1"/>
    <property type="match status" value="1"/>
</dbReference>
<evidence type="ECO:0000313" key="11">
    <source>
        <dbReference type="EMBL" id="KAF2672562.1"/>
    </source>
</evidence>
<dbReference type="Proteomes" id="UP000799302">
    <property type="component" value="Unassembled WGS sequence"/>
</dbReference>
<dbReference type="Pfam" id="PF02898">
    <property type="entry name" value="NO_synthase"/>
    <property type="match status" value="1"/>
</dbReference>
<dbReference type="GO" id="GO:0005516">
    <property type="term" value="F:calmodulin binding"/>
    <property type="evidence" value="ECO:0007669"/>
    <property type="project" value="UniProtKB-KW"/>
</dbReference>
<evidence type="ECO:0000256" key="1">
    <source>
        <dbReference type="ARBA" id="ARBA00001917"/>
    </source>
</evidence>
<reference evidence="11" key="1">
    <citation type="journal article" date="2020" name="Stud. Mycol.">
        <title>101 Dothideomycetes genomes: a test case for predicting lifestyles and emergence of pathogens.</title>
        <authorList>
            <person name="Haridas S."/>
            <person name="Albert R."/>
            <person name="Binder M."/>
            <person name="Bloem J."/>
            <person name="Labutti K."/>
            <person name="Salamov A."/>
            <person name="Andreopoulos B."/>
            <person name="Baker S."/>
            <person name="Barry K."/>
            <person name="Bills G."/>
            <person name="Bluhm B."/>
            <person name="Cannon C."/>
            <person name="Castanera R."/>
            <person name="Culley D."/>
            <person name="Daum C."/>
            <person name="Ezra D."/>
            <person name="Gonzalez J."/>
            <person name="Henrissat B."/>
            <person name="Kuo A."/>
            <person name="Liang C."/>
            <person name="Lipzen A."/>
            <person name="Lutzoni F."/>
            <person name="Magnuson J."/>
            <person name="Mondo S."/>
            <person name="Nolan M."/>
            <person name="Ohm R."/>
            <person name="Pangilinan J."/>
            <person name="Park H.-J."/>
            <person name="Ramirez L."/>
            <person name="Alfaro M."/>
            <person name="Sun H."/>
            <person name="Tritt A."/>
            <person name="Yoshinaga Y."/>
            <person name="Zwiers L.-H."/>
            <person name="Turgeon B."/>
            <person name="Goodwin S."/>
            <person name="Spatafora J."/>
            <person name="Crous P."/>
            <person name="Grigoriev I."/>
        </authorList>
    </citation>
    <scope>NUCLEOTIDE SEQUENCE</scope>
    <source>
        <strain evidence="11">CBS 115976</strain>
    </source>
</reference>
<organism evidence="11 12">
    <name type="scientific">Microthyrium microscopicum</name>
    <dbReference type="NCBI Taxonomy" id="703497"/>
    <lineage>
        <taxon>Eukaryota</taxon>
        <taxon>Fungi</taxon>
        <taxon>Dikarya</taxon>
        <taxon>Ascomycota</taxon>
        <taxon>Pezizomycotina</taxon>
        <taxon>Dothideomycetes</taxon>
        <taxon>Dothideomycetes incertae sedis</taxon>
        <taxon>Microthyriales</taxon>
        <taxon>Microthyriaceae</taxon>
        <taxon>Microthyrium</taxon>
    </lineage>
</organism>
<dbReference type="InterPro" id="IPR050607">
    <property type="entry name" value="NOS"/>
</dbReference>
<dbReference type="PANTHER" id="PTHR43410">
    <property type="entry name" value="NITRIC OXIDE SYNTHASE OXYGENASE"/>
    <property type="match status" value="1"/>
</dbReference>
<dbReference type="OrthoDB" id="1856718at2759"/>
<dbReference type="SUPFAM" id="SSF52218">
    <property type="entry name" value="Flavoproteins"/>
    <property type="match status" value="1"/>
</dbReference>
<keyword evidence="8" id="KW-0560">Oxidoreductase</keyword>
<dbReference type="InterPro" id="IPR044940">
    <property type="entry name" value="NOS_dom_2"/>
</dbReference>
<evidence type="ECO:0000256" key="9">
    <source>
        <dbReference type="ARBA" id="ARBA00023004"/>
    </source>
</evidence>
<keyword evidence="5" id="KW-0285">Flavoprotein</keyword>
<dbReference type="Pfam" id="PF00258">
    <property type="entry name" value="Flavodoxin_1"/>
    <property type="match status" value="1"/>
</dbReference>
<dbReference type="Gene3D" id="3.90.440.10">
    <property type="entry name" value="Nitric Oxide Synthase,Heme Domain,Chain A domain 2"/>
    <property type="match status" value="1"/>
</dbReference>
<evidence type="ECO:0000256" key="5">
    <source>
        <dbReference type="ARBA" id="ARBA00022643"/>
    </source>
</evidence>
<evidence type="ECO:0000313" key="12">
    <source>
        <dbReference type="Proteomes" id="UP000799302"/>
    </source>
</evidence>
<dbReference type="InterPro" id="IPR004030">
    <property type="entry name" value="NOS_N"/>
</dbReference>
<dbReference type="SUPFAM" id="SSF52343">
    <property type="entry name" value="Ferredoxin reductase-like, C-terminal NADP-linked domain"/>
    <property type="match status" value="1"/>
</dbReference>
<dbReference type="EMBL" id="MU004231">
    <property type="protein sequence ID" value="KAF2672562.1"/>
    <property type="molecule type" value="Genomic_DNA"/>
</dbReference>
<dbReference type="PROSITE" id="PS50902">
    <property type="entry name" value="FLAVODOXIN_LIKE"/>
    <property type="match status" value="1"/>
</dbReference>
<dbReference type="EC" id="1.14.13.39" evidence="3"/>
<evidence type="ECO:0000256" key="3">
    <source>
        <dbReference type="ARBA" id="ARBA00012989"/>
    </source>
</evidence>